<gene>
    <name evidence="5" type="ordered locus">Clocl_0326</name>
</gene>
<keyword evidence="6" id="KW-1185">Reference proteome</keyword>
<dbReference type="InterPro" id="IPR000297">
    <property type="entry name" value="PPIase_PpiC"/>
</dbReference>
<evidence type="ECO:0000256" key="1">
    <source>
        <dbReference type="PROSITE-ProRule" id="PRU00278"/>
    </source>
</evidence>
<dbReference type="AlphaFoldDB" id="G8M1Y4"/>
<dbReference type="HOGENOM" id="CLU_034646_0_0_9"/>
<evidence type="ECO:0000313" key="6">
    <source>
        <dbReference type="Proteomes" id="UP000005435"/>
    </source>
</evidence>
<dbReference type="SUPFAM" id="SSF54534">
    <property type="entry name" value="FKBP-like"/>
    <property type="match status" value="1"/>
</dbReference>
<reference evidence="6" key="1">
    <citation type="submission" date="2011-12" db="EMBL/GenBank/DDBJ databases">
        <title>Complete sequence of Clostridium clariflavum DSM 19732.</title>
        <authorList>
            <consortium name="US DOE Joint Genome Institute"/>
            <person name="Lucas S."/>
            <person name="Han J."/>
            <person name="Lapidus A."/>
            <person name="Cheng J.-F."/>
            <person name="Goodwin L."/>
            <person name="Pitluck S."/>
            <person name="Peters L."/>
            <person name="Teshima H."/>
            <person name="Detter J.C."/>
            <person name="Han C."/>
            <person name="Tapia R."/>
            <person name="Land M."/>
            <person name="Hauser L."/>
            <person name="Kyrpides N."/>
            <person name="Ivanova N."/>
            <person name="Pagani I."/>
            <person name="Kitzmiller T."/>
            <person name="Lynd L."/>
            <person name="Izquierdo J."/>
            <person name="Woyke T."/>
        </authorList>
    </citation>
    <scope>NUCLEOTIDE SEQUENCE [LARGE SCALE GENOMIC DNA]</scope>
    <source>
        <strain evidence="6">DSM 19732 / NBRC 101661 / EBR45</strain>
    </source>
</reference>
<keyword evidence="3" id="KW-0472">Membrane</keyword>
<dbReference type="RefSeq" id="WP_014253699.1">
    <property type="nucleotide sequence ID" value="NC_016627.1"/>
</dbReference>
<dbReference type="InterPro" id="IPR050245">
    <property type="entry name" value="PrsA_foldase"/>
</dbReference>
<dbReference type="Gene3D" id="3.10.50.40">
    <property type="match status" value="1"/>
</dbReference>
<proteinExistence type="predicted"/>
<keyword evidence="3" id="KW-0812">Transmembrane</keyword>
<accession>G8M1Y4</accession>
<dbReference type="PROSITE" id="PS50198">
    <property type="entry name" value="PPIC_PPIASE_2"/>
    <property type="match status" value="1"/>
</dbReference>
<evidence type="ECO:0000256" key="2">
    <source>
        <dbReference type="SAM" id="Coils"/>
    </source>
</evidence>
<dbReference type="EMBL" id="CP003065">
    <property type="protein sequence ID" value="AEV67067.1"/>
    <property type="molecule type" value="Genomic_DNA"/>
</dbReference>
<dbReference type="PANTHER" id="PTHR47245:SF2">
    <property type="entry name" value="PEPTIDYL-PROLYL CIS-TRANS ISOMERASE HP_0175-RELATED"/>
    <property type="match status" value="1"/>
</dbReference>
<feature type="domain" description="PpiC" evidence="4">
    <location>
        <begin position="202"/>
        <end position="309"/>
    </location>
</feature>
<name>G8M1Y4_ACECE</name>
<organism evidence="5 6">
    <name type="scientific">Acetivibrio clariflavus (strain DSM 19732 / NBRC 101661 / EBR45)</name>
    <name type="common">Clostridium clariflavum</name>
    <dbReference type="NCBI Taxonomy" id="720554"/>
    <lineage>
        <taxon>Bacteria</taxon>
        <taxon>Bacillati</taxon>
        <taxon>Bacillota</taxon>
        <taxon>Clostridia</taxon>
        <taxon>Eubacteriales</taxon>
        <taxon>Oscillospiraceae</taxon>
        <taxon>Acetivibrio</taxon>
    </lineage>
</organism>
<dbReference type="PANTHER" id="PTHR47245">
    <property type="entry name" value="PEPTIDYLPROLYL ISOMERASE"/>
    <property type="match status" value="1"/>
</dbReference>
<dbReference type="eggNOG" id="COG0760">
    <property type="taxonomic scope" value="Bacteria"/>
</dbReference>
<sequence length="358" mass="41313" precursor="true">MLAKKKKVNKNNVIAIVSVIALLLGVVGWICYINATNYVATIKGEKITVDEFKFFIGSTMVEMEQNANVDRTSESALKAFWDTKIEGMDAREYAKQQALKSAKEYKIQLIKAKEKGLKLNKEEIEETKAILNQIKQEMAANYGGDAKGEEAFKKDYNIGYDKYEKILRNLRLIYKYVEQELPTFDVTETEMEEYYKESPNTVDKVKVRRIMFATMNLNTQKEYTAQEKEEIKDKAKKVLERIKAGEDSEKLALEYSDDPSVQENKGLFEVTAQTVSTIPGYKEWVLDHKPGDADLLESDIAYFVLKVESRTTYDEVKDAVKEAVQTKKYLERLEKWANDSEFNVIKNDSIYNKTYIKK</sequence>
<dbReference type="Pfam" id="PF13616">
    <property type="entry name" value="Rotamase_3"/>
    <property type="match status" value="1"/>
</dbReference>
<evidence type="ECO:0000259" key="4">
    <source>
        <dbReference type="PROSITE" id="PS50198"/>
    </source>
</evidence>
<dbReference type="InterPro" id="IPR027304">
    <property type="entry name" value="Trigger_fact/SurA_dom_sf"/>
</dbReference>
<keyword evidence="1" id="KW-0413">Isomerase</keyword>
<feature type="coiled-coil region" evidence="2">
    <location>
        <begin position="95"/>
        <end position="141"/>
    </location>
</feature>
<evidence type="ECO:0000313" key="5">
    <source>
        <dbReference type="EMBL" id="AEV67067.1"/>
    </source>
</evidence>
<dbReference type="InterPro" id="IPR046357">
    <property type="entry name" value="PPIase_dom_sf"/>
</dbReference>
<protein>
    <submittedName>
        <fullName evidence="5">PPIC-type PPIASE family protein</fullName>
    </submittedName>
</protein>
<evidence type="ECO:0000256" key="3">
    <source>
        <dbReference type="SAM" id="Phobius"/>
    </source>
</evidence>
<feature type="transmembrane region" description="Helical" evidence="3">
    <location>
        <begin position="12"/>
        <end position="35"/>
    </location>
</feature>
<keyword evidence="2" id="KW-0175">Coiled coil</keyword>
<dbReference type="SUPFAM" id="SSF109998">
    <property type="entry name" value="Triger factor/SurA peptide-binding domain-like"/>
    <property type="match status" value="1"/>
</dbReference>
<keyword evidence="1" id="KW-0697">Rotamase</keyword>
<keyword evidence="3" id="KW-1133">Transmembrane helix</keyword>
<reference evidence="5 6" key="2">
    <citation type="journal article" date="2012" name="Stand. Genomic Sci.">
        <title>Complete Genome Sequence of Clostridium clariflavum DSM 19732.</title>
        <authorList>
            <person name="Izquierdo J.A."/>
            <person name="Goodwin L."/>
            <person name="Davenport K.W."/>
            <person name="Teshima H."/>
            <person name="Bruce D."/>
            <person name="Detter C."/>
            <person name="Tapia R."/>
            <person name="Han S."/>
            <person name="Land M."/>
            <person name="Hauser L."/>
            <person name="Jeffries C.D."/>
            <person name="Han J."/>
            <person name="Pitluck S."/>
            <person name="Nolan M."/>
            <person name="Chen A."/>
            <person name="Huntemann M."/>
            <person name="Mavromatis K."/>
            <person name="Mikhailova N."/>
            <person name="Liolios K."/>
            <person name="Woyke T."/>
            <person name="Lynd L.R."/>
        </authorList>
    </citation>
    <scope>NUCLEOTIDE SEQUENCE [LARGE SCALE GENOMIC DNA]</scope>
    <source>
        <strain evidence="6">DSM 19732 / NBRC 101661 / EBR45</strain>
    </source>
</reference>
<dbReference type="KEGG" id="ccl:Clocl_0326"/>
<dbReference type="Proteomes" id="UP000005435">
    <property type="component" value="Chromosome"/>
</dbReference>
<dbReference type="STRING" id="720554.Clocl_0326"/>
<dbReference type="OrthoDB" id="14196at2"/>
<dbReference type="GO" id="GO:0003755">
    <property type="term" value="F:peptidyl-prolyl cis-trans isomerase activity"/>
    <property type="evidence" value="ECO:0007669"/>
    <property type="project" value="UniProtKB-KW"/>
</dbReference>